<evidence type="ECO:0000313" key="4">
    <source>
        <dbReference type="EMBL" id="OCA87357.1"/>
    </source>
</evidence>
<name>A0A1B9AU02_9BACI</name>
<evidence type="ECO:0000259" key="3">
    <source>
        <dbReference type="Pfam" id="PF25166"/>
    </source>
</evidence>
<feature type="domain" description="Competence protein CoiA nuclease-like" evidence="1">
    <location>
        <begin position="67"/>
        <end position="215"/>
    </location>
</feature>
<dbReference type="Pfam" id="PF25164">
    <property type="entry name" value="CoiA_N"/>
    <property type="match status" value="1"/>
</dbReference>
<dbReference type="InterPro" id="IPR021176">
    <property type="entry name" value="Competence-induced_CoiA"/>
</dbReference>
<dbReference type="EMBL" id="MAYT01000023">
    <property type="protein sequence ID" value="OCA87357.1"/>
    <property type="molecule type" value="Genomic_DNA"/>
</dbReference>
<gene>
    <name evidence="4" type="ORF">A8F95_08945</name>
</gene>
<dbReference type="Pfam" id="PF06054">
    <property type="entry name" value="CoiA_nuc"/>
    <property type="match status" value="1"/>
</dbReference>
<dbReference type="AlphaFoldDB" id="A0A1B9AU02"/>
<organism evidence="4 5">
    <name type="scientific">Pseudobacillus wudalianchiensis</name>
    <dbReference type="NCBI Taxonomy" id="1743143"/>
    <lineage>
        <taxon>Bacteria</taxon>
        <taxon>Bacillati</taxon>
        <taxon>Bacillota</taxon>
        <taxon>Bacilli</taxon>
        <taxon>Bacillales</taxon>
        <taxon>Bacillaceae</taxon>
        <taxon>Pseudobacillus</taxon>
    </lineage>
</organism>
<evidence type="ECO:0000259" key="2">
    <source>
        <dbReference type="Pfam" id="PF25164"/>
    </source>
</evidence>
<sequence>MLVARDQAGQLVSLTNRPDQQTIQKIRSSSQFCPSCRQPVILKAGAVKIPHFAHKQLEGCQPFSEGESERHLKGKADLHSWISRTHQVEAEAYLPEISQRPDLLVDRKVAIEYQCSFLSAALFTARTQGYQENEFFPFWIYGGPPIKRQGRFYQFSTFHRLFFQYSPLFGFWFLAYCPNREQFTLYSQLIPLTSSLYSASLQTIPLTSLSYPPHFAQPPASVLFSLSDWFKQKERWLQQKLYFQQGLYDPFFSAVYKTGHHPSLLPLCIGVPVRFMALIKNHPIEWQFYLWNDLLIHEEKVEEREAAAAIENRIKKGELQLNVFPVLSTPTITDLMKEYLAFWELAGKAEKEAGQTTFGQMEREKGFIKEFEELLMHRLIF</sequence>
<keyword evidence="5" id="KW-1185">Reference proteome</keyword>
<dbReference type="InterPro" id="IPR057252">
    <property type="entry name" value="CoiA_C"/>
</dbReference>
<evidence type="ECO:0000313" key="5">
    <source>
        <dbReference type="Proteomes" id="UP000092578"/>
    </source>
</evidence>
<feature type="domain" description="Competence protein CoiA C-terminal" evidence="3">
    <location>
        <begin position="227"/>
        <end position="374"/>
    </location>
</feature>
<protein>
    <recommendedName>
        <fullName evidence="6">Competence protein CoiA</fullName>
    </recommendedName>
</protein>
<reference evidence="5" key="1">
    <citation type="submission" date="2016-05" db="EMBL/GenBank/DDBJ databases">
        <authorList>
            <person name="Liu B."/>
            <person name="Wang J."/>
            <person name="Zhu Y."/>
            <person name="Liu G."/>
            <person name="Chen Q."/>
            <person name="Chen Z."/>
            <person name="Lan J."/>
            <person name="Che J."/>
            <person name="Ge C."/>
            <person name="Shi H."/>
            <person name="Pan Z."/>
            <person name="Liu X."/>
        </authorList>
    </citation>
    <scope>NUCLEOTIDE SEQUENCE [LARGE SCALE GENOMIC DNA]</scope>
    <source>
        <strain evidence="5">FJAT-27215</strain>
    </source>
</reference>
<evidence type="ECO:0000259" key="1">
    <source>
        <dbReference type="Pfam" id="PF06054"/>
    </source>
</evidence>
<dbReference type="Proteomes" id="UP000092578">
    <property type="component" value="Unassembled WGS sequence"/>
</dbReference>
<dbReference type="Pfam" id="PF25166">
    <property type="entry name" value="CoiA_C"/>
    <property type="match status" value="1"/>
</dbReference>
<dbReference type="RefSeq" id="WP_065410802.1">
    <property type="nucleotide sequence ID" value="NZ_MAYT01000023.1"/>
</dbReference>
<accession>A0A1B9AU02</accession>
<dbReference type="InterPro" id="IPR010330">
    <property type="entry name" value="CoiA_nuc"/>
</dbReference>
<proteinExistence type="predicted"/>
<feature type="domain" description="Competence protein CoiA-like N-terminal" evidence="2">
    <location>
        <begin position="19"/>
        <end position="61"/>
    </location>
</feature>
<dbReference type="PIRSF" id="PIRSF007487">
    <property type="entry name" value="Competence-induced_CoiA_bac"/>
    <property type="match status" value="1"/>
</dbReference>
<dbReference type="InterPro" id="IPR057253">
    <property type="entry name" value="CoiA-like_N"/>
</dbReference>
<comment type="caution">
    <text evidence="4">The sequence shown here is derived from an EMBL/GenBank/DDBJ whole genome shotgun (WGS) entry which is preliminary data.</text>
</comment>
<evidence type="ECO:0008006" key="6">
    <source>
        <dbReference type="Google" id="ProtNLM"/>
    </source>
</evidence>